<proteinExistence type="inferred from homology"/>
<dbReference type="Gene3D" id="3.40.1190.10">
    <property type="entry name" value="Mur-like, catalytic domain"/>
    <property type="match status" value="1"/>
</dbReference>
<dbReference type="AlphaFoldDB" id="A0A917UTF7"/>
<dbReference type="GO" id="GO:0005737">
    <property type="term" value="C:cytoplasm"/>
    <property type="evidence" value="ECO:0007669"/>
    <property type="project" value="TreeGrafter"/>
</dbReference>
<dbReference type="EMBL" id="BMNQ01000002">
    <property type="protein sequence ID" value="GGJ84152.1"/>
    <property type="molecule type" value="Genomic_DNA"/>
</dbReference>
<dbReference type="EC" id="6.3.2.17" evidence="3"/>
<reference evidence="14" key="2">
    <citation type="submission" date="2020-09" db="EMBL/GenBank/DDBJ databases">
        <authorList>
            <person name="Sun Q."/>
            <person name="Ohkuma M."/>
        </authorList>
    </citation>
    <scope>NUCLEOTIDE SEQUENCE</scope>
    <source>
        <strain evidence="14">JCM 12580</strain>
    </source>
</reference>
<evidence type="ECO:0000256" key="8">
    <source>
        <dbReference type="ARBA" id="ARBA00022842"/>
    </source>
</evidence>
<sequence>MFEQFFQVKAFFQVRKQYGVKPGLERIYKLLDLLDNPERKMNAVHVAGTNGKGSTVHFLNQALIANGYTVGVFNSPSLKGLTGHILCNDNSITENTFMYYFNKVYPFIRQLDEQQRHPTEFEILTVIAFLYFADHTDIALVEAGMGGREDTTNCFDPILSIITNISWDHTEFLGKNIESIAYHKAGIIKKNRPIIVGEMSDNATSVIYAEAQKKNAPLYRMGDAFQYKITNVKGNHQTFQWGTISGINMEIRLQAAGGHQVQNASLAIMALVLFEKKGFRLNRYDYLKGLITAQLPGRFEQIHSRPAIILDGAHNPAGAQAFKETLEANFKNTENHLIFAVFKDKDLKRMLEILEPHFSTITLTTFDHPRAAEVEQLGEIGIHAELRNDWRHAIRQISFEQKDEDVCYFITGSLHFIAMVRKYAEDMTEWL</sequence>
<keyword evidence="8" id="KW-0460">Magnesium</keyword>
<dbReference type="InterPro" id="IPR001645">
    <property type="entry name" value="Folylpolyglutamate_synth"/>
</dbReference>
<dbReference type="PANTHER" id="PTHR11136:SF0">
    <property type="entry name" value="DIHYDROFOLATE SYNTHETASE-RELATED"/>
    <property type="match status" value="1"/>
</dbReference>
<dbReference type="InterPro" id="IPR036565">
    <property type="entry name" value="Mur-like_cat_sf"/>
</dbReference>
<dbReference type="RefSeq" id="WP_188631315.1">
    <property type="nucleotide sequence ID" value="NZ_BMNQ01000002.1"/>
</dbReference>
<keyword evidence="15" id="KW-1185">Reference proteome</keyword>
<comment type="similarity">
    <text evidence="2 11">Belongs to the folylpolyglutamate synthase family.</text>
</comment>
<name>A0A917UTF7_9BACI</name>
<evidence type="ECO:0000256" key="5">
    <source>
        <dbReference type="ARBA" id="ARBA00022723"/>
    </source>
</evidence>
<gene>
    <name evidence="14" type="primary">folC</name>
    <name evidence="14" type="ORF">GCM10007063_03320</name>
</gene>
<dbReference type="Proteomes" id="UP000658382">
    <property type="component" value="Unassembled WGS sequence"/>
</dbReference>
<accession>A0A917UTF7</accession>
<evidence type="ECO:0000259" key="12">
    <source>
        <dbReference type="Pfam" id="PF02875"/>
    </source>
</evidence>
<evidence type="ECO:0000313" key="14">
    <source>
        <dbReference type="EMBL" id="GGJ84152.1"/>
    </source>
</evidence>
<organism evidence="14 15">
    <name type="scientific">Lentibacillus kapialis</name>
    <dbReference type="NCBI Taxonomy" id="340214"/>
    <lineage>
        <taxon>Bacteria</taxon>
        <taxon>Bacillati</taxon>
        <taxon>Bacillota</taxon>
        <taxon>Bacilli</taxon>
        <taxon>Bacillales</taxon>
        <taxon>Bacillaceae</taxon>
        <taxon>Lentibacillus</taxon>
    </lineage>
</organism>
<protein>
    <recommendedName>
        <fullName evidence="3">tetrahydrofolate synthase</fullName>
        <ecNumber evidence="3">6.3.2.17</ecNumber>
    </recommendedName>
    <alternativeName>
        <fullName evidence="9">Tetrahydrofolylpolyglutamate synthase</fullName>
    </alternativeName>
</protein>
<dbReference type="FunFam" id="3.40.1190.10:FF:000011">
    <property type="entry name" value="Folylpolyglutamate synthase/dihydrofolate synthase"/>
    <property type="match status" value="1"/>
</dbReference>
<dbReference type="Pfam" id="PF08245">
    <property type="entry name" value="Mur_ligase_M"/>
    <property type="match status" value="1"/>
</dbReference>
<dbReference type="Gene3D" id="3.90.190.20">
    <property type="entry name" value="Mur ligase, C-terminal domain"/>
    <property type="match status" value="1"/>
</dbReference>
<dbReference type="InterPro" id="IPR013221">
    <property type="entry name" value="Mur_ligase_cen"/>
</dbReference>
<evidence type="ECO:0000256" key="4">
    <source>
        <dbReference type="ARBA" id="ARBA00022598"/>
    </source>
</evidence>
<dbReference type="NCBIfam" id="TIGR01499">
    <property type="entry name" value="folC"/>
    <property type="match status" value="1"/>
</dbReference>
<dbReference type="SUPFAM" id="SSF53623">
    <property type="entry name" value="MurD-like peptide ligases, catalytic domain"/>
    <property type="match status" value="1"/>
</dbReference>
<dbReference type="GO" id="GO:0005524">
    <property type="term" value="F:ATP binding"/>
    <property type="evidence" value="ECO:0007669"/>
    <property type="project" value="UniProtKB-KW"/>
</dbReference>
<evidence type="ECO:0000256" key="3">
    <source>
        <dbReference type="ARBA" id="ARBA00013025"/>
    </source>
</evidence>
<evidence type="ECO:0000256" key="6">
    <source>
        <dbReference type="ARBA" id="ARBA00022741"/>
    </source>
</evidence>
<keyword evidence="7 11" id="KW-0067">ATP-binding</keyword>
<comment type="catalytic activity">
    <reaction evidence="10">
        <text>(6S)-5,6,7,8-tetrahydrofolyl-(gamma-L-Glu)(n) + L-glutamate + ATP = (6S)-5,6,7,8-tetrahydrofolyl-(gamma-L-Glu)(n+1) + ADP + phosphate + H(+)</text>
        <dbReference type="Rhea" id="RHEA:10580"/>
        <dbReference type="Rhea" id="RHEA-COMP:14738"/>
        <dbReference type="Rhea" id="RHEA-COMP:14740"/>
        <dbReference type="ChEBI" id="CHEBI:15378"/>
        <dbReference type="ChEBI" id="CHEBI:29985"/>
        <dbReference type="ChEBI" id="CHEBI:30616"/>
        <dbReference type="ChEBI" id="CHEBI:43474"/>
        <dbReference type="ChEBI" id="CHEBI:141005"/>
        <dbReference type="ChEBI" id="CHEBI:456216"/>
        <dbReference type="EC" id="6.3.2.17"/>
    </reaction>
</comment>
<dbReference type="PIRSF" id="PIRSF001563">
    <property type="entry name" value="Folylpolyglu_synth"/>
    <property type="match status" value="1"/>
</dbReference>
<evidence type="ECO:0000256" key="2">
    <source>
        <dbReference type="ARBA" id="ARBA00008276"/>
    </source>
</evidence>
<dbReference type="GO" id="GO:0008841">
    <property type="term" value="F:dihydrofolate synthase activity"/>
    <property type="evidence" value="ECO:0007669"/>
    <property type="project" value="TreeGrafter"/>
</dbReference>
<evidence type="ECO:0000256" key="1">
    <source>
        <dbReference type="ARBA" id="ARBA00001946"/>
    </source>
</evidence>
<comment type="caution">
    <text evidence="14">The sequence shown here is derived from an EMBL/GenBank/DDBJ whole genome shotgun (WGS) entry which is preliminary data.</text>
</comment>
<comment type="cofactor">
    <cofactor evidence="1">
        <name>Mg(2+)</name>
        <dbReference type="ChEBI" id="CHEBI:18420"/>
    </cofactor>
</comment>
<dbReference type="Pfam" id="PF02875">
    <property type="entry name" value="Mur_ligase_C"/>
    <property type="match status" value="1"/>
</dbReference>
<feature type="domain" description="Mur ligase C-terminal" evidence="12">
    <location>
        <begin position="297"/>
        <end position="407"/>
    </location>
</feature>
<dbReference type="SUPFAM" id="SSF53244">
    <property type="entry name" value="MurD-like peptide ligases, peptide-binding domain"/>
    <property type="match status" value="1"/>
</dbReference>
<evidence type="ECO:0000256" key="11">
    <source>
        <dbReference type="PIRNR" id="PIRNR001563"/>
    </source>
</evidence>
<dbReference type="InterPro" id="IPR004101">
    <property type="entry name" value="Mur_ligase_C"/>
</dbReference>
<evidence type="ECO:0000259" key="13">
    <source>
        <dbReference type="Pfam" id="PF08245"/>
    </source>
</evidence>
<reference evidence="14" key="1">
    <citation type="journal article" date="2014" name="Int. J. Syst. Evol. Microbiol.">
        <title>Complete genome sequence of Corynebacterium casei LMG S-19264T (=DSM 44701T), isolated from a smear-ripened cheese.</title>
        <authorList>
            <consortium name="US DOE Joint Genome Institute (JGI-PGF)"/>
            <person name="Walter F."/>
            <person name="Albersmeier A."/>
            <person name="Kalinowski J."/>
            <person name="Ruckert C."/>
        </authorList>
    </citation>
    <scope>NUCLEOTIDE SEQUENCE</scope>
    <source>
        <strain evidence="14">JCM 12580</strain>
    </source>
</reference>
<keyword evidence="5" id="KW-0479">Metal-binding</keyword>
<evidence type="ECO:0000313" key="15">
    <source>
        <dbReference type="Proteomes" id="UP000658382"/>
    </source>
</evidence>
<dbReference type="PANTHER" id="PTHR11136">
    <property type="entry name" value="FOLYLPOLYGLUTAMATE SYNTHASE-RELATED"/>
    <property type="match status" value="1"/>
</dbReference>
<evidence type="ECO:0000256" key="9">
    <source>
        <dbReference type="ARBA" id="ARBA00030592"/>
    </source>
</evidence>
<evidence type="ECO:0000256" key="7">
    <source>
        <dbReference type="ARBA" id="ARBA00022840"/>
    </source>
</evidence>
<keyword evidence="6 11" id="KW-0547">Nucleotide-binding</keyword>
<dbReference type="InterPro" id="IPR036615">
    <property type="entry name" value="Mur_ligase_C_dom_sf"/>
</dbReference>
<feature type="domain" description="Mur ligase central" evidence="13">
    <location>
        <begin position="46"/>
        <end position="270"/>
    </location>
</feature>
<evidence type="ECO:0000256" key="10">
    <source>
        <dbReference type="ARBA" id="ARBA00047493"/>
    </source>
</evidence>
<dbReference type="GO" id="GO:0004326">
    <property type="term" value="F:tetrahydrofolylpolyglutamate synthase activity"/>
    <property type="evidence" value="ECO:0007669"/>
    <property type="project" value="UniProtKB-EC"/>
</dbReference>
<dbReference type="GO" id="GO:0046872">
    <property type="term" value="F:metal ion binding"/>
    <property type="evidence" value="ECO:0007669"/>
    <property type="project" value="UniProtKB-KW"/>
</dbReference>
<keyword evidence="4 11" id="KW-0436">Ligase</keyword>